<dbReference type="AlphaFoldDB" id="A0A101M381"/>
<comment type="caution">
    <text evidence="1">The sequence shown here is derived from an EMBL/GenBank/DDBJ whole genome shotgun (WGS) entry which is preliminary data.</text>
</comment>
<sequence>MEVWVVELSKEVLKGPLNALYPHFHPSKGASPMKLELALAA</sequence>
<geneLocation type="mitochondrion" evidence="1"/>
<gene>
    <name evidence="1" type="ORF">ABT39_MTgene74</name>
</gene>
<evidence type="ECO:0000313" key="1">
    <source>
        <dbReference type="EMBL" id="KUM50231.1"/>
    </source>
</evidence>
<reference evidence="1" key="1">
    <citation type="journal article" date="2015" name="Genome Biol. Evol.">
        <title>Organellar Genomes of White Spruce (Picea glauca): Assembly and Annotation.</title>
        <authorList>
            <person name="Jackman S.D."/>
            <person name="Warren R.L."/>
            <person name="Gibb E.A."/>
            <person name="Vandervalk B.P."/>
            <person name="Mohamadi H."/>
            <person name="Chu J."/>
            <person name="Raymond A."/>
            <person name="Pleasance S."/>
            <person name="Coope R."/>
            <person name="Wildung M.R."/>
            <person name="Ritland C.E."/>
            <person name="Bousquet J."/>
            <person name="Jones S.J."/>
            <person name="Bohlmann J."/>
            <person name="Birol I."/>
        </authorList>
    </citation>
    <scope>NUCLEOTIDE SEQUENCE [LARGE SCALE GENOMIC DNA]</scope>
    <source>
        <tissue evidence="1">Flushing bud</tissue>
    </source>
</reference>
<dbReference type="EMBL" id="LKAM01000001">
    <property type="protein sequence ID" value="KUM50231.1"/>
    <property type="molecule type" value="Genomic_DNA"/>
</dbReference>
<proteinExistence type="predicted"/>
<accession>A0A101M381</accession>
<protein>
    <submittedName>
        <fullName evidence="1">Uncharacterized protein</fullName>
    </submittedName>
</protein>
<organism evidence="1">
    <name type="scientific">Picea glauca</name>
    <name type="common">White spruce</name>
    <name type="synonym">Pinus glauca</name>
    <dbReference type="NCBI Taxonomy" id="3330"/>
    <lineage>
        <taxon>Eukaryota</taxon>
        <taxon>Viridiplantae</taxon>
        <taxon>Streptophyta</taxon>
        <taxon>Embryophyta</taxon>
        <taxon>Tracheophyta</taxon>
        <taxon>Spermatophyta</taxon>
        <taxon>Pinopsida</taxon>
        <taxon>Pinidae</taxon>
        <taxon>Conifers I</taxon>
        <taxon>Pinales</taxon>
        <taxon>Pinaceae</taxon>
        <taxon>Picea</taxon>
    </lineage>
</organism>
<name>A0A101M381_PICGL</name>
<keyword evidence="1" id="KW-0496">Mitochondrion</keyword>